<dbReference type="Proteomes" id="UP000494252">
    <property type="component" value="Unassembled WGS sequence"/>
</dbReference>
<name>A0A6J5H2A1_9BURK</name>
<protein>
    <recommendedName>
        <fullName evidence="4">Cyclase dehydrase</fullName>
    </recommendedName>
</protein>
<dbReference type="RefSeq" id="WP_175165837.1">
    <property type="nucleotide sequence ID" value="NZ_CADIKI010000029.1"/>
</dbReference>
<feature type="region of interest" description="Disordered" evidence="1">
    <location>
        <begin position="147"/>
        <end position="208"/>
    </location>
</feature>
<evidence type="ECO:0000313" key="3">
    <source>
        <dbReference type="Proteomes" id="UP000494252"/>
    </source>
</evidence>
<evidence type="ECO:0000313" key="2">
    <source>
        <dbReference type="EMBL" id="CAB3809466.1"/>
    </source>
</evidence>
<dbReference type="AlphaFoldDB" id="A0A6J5H2A1"/>
<gene>
    <name evidence="2" type="ORF">LMG27177_06814</name>
</gene>
<evidence type="ECO:0008006" key="4">
    <source>
        <dbReference type="Google" id="ProtNLM"/>
    </source>
</evidence>
<feature type="compositionally biased region" description="Basic and acidic residues" evidence="1">
    <location>
        <begin position="1"/>
        <end position="14"/>
    </location>
</feature>
<reference evidence="2 3" key="1">
    <citation type="submission" date="2020-04" db="EMBL/GenBank/DDBJ databases">
        <authorList>
            <person name="De Canck E."/>
        </authorList>
    </citation>
    <scope>NUCLEOTIDE SEQUENCE [LARGE SCALE GENOMIC DNA]</scope>
    <source>
        <strain evidence="2 3">LMG 27177</strain>
    </source>
</reference>
<sequence length="208" mass="22007">MDSRFESDQQDGRGPKGSTPRPEAVARGLGWLSIALGLAELVAPRAMVRVAGVKSSAGAMRVYGLRELACGVGILASRNPKPFLWARVGGDALDLGTLAIAANRPSASDRQRATRAALSVACMTAFDAYAAAAMNATTVAGNRASPTLDYSNRTGFTRSPDEMRGAARSDFEIPRDMRTPEALAPFTRDATADAKKERRRAGSVSVHL</sequence>
<feature type="compositionally biased region" description="Basic and acidic residues" evidence="1">
    <location>
        <begin position="159"/>
        <end position="179"/>
    </location>
</feature>
<dbReference type="EMBL" id="CADIKI010000029">
    <property type="protein sequence ID" value="CAB3809466.1"/>
    <property type="molecule type" value="Genomic_DNA"/>
</dbReference>
<proteinExistence type="predicted"/>
<feature type="region of interest" description="Disordered" evidence="1">
    <location>
        <begin position="1"/>
        <end position="23"/>
    </location>
</feature>
<feature type="compositionally biased region" description="Polar residues" evidence="1">
    <location>
        <begin position="147"/>
        <end position="157"/>
    </location>
</feature>
<organism evidence="2 3">
    <name type="scientific">Paraburkholderia fynbosensis</name>
    <dbReference type="NCBI Taxonomy" id="1200993"/>
    <lineage>
        <taxon>Bacteria</taxon>
        <taxon>Pseudomonadati</taxon>
        <taxon>Pseudomonadota</taxon>
        <taxon>Betaproteobacteria</taxon>
        <taxon>Burkholderiales</taxon>
        <taxon>Burkholderiaceae</taxon>
        <taxon>Paraburkholderia</taxon>
    </lineage>
</organism>
<keyword evidence="3" id="KW-1185">Reference proteome</keyword>
<evidence type="ECO:0000256" key="1">
    <source>
        <dbReference type="SAM" id="MobiDB-lite"/>
    </source>
</evidence>
<accession>A0A6J5H2A1</accession>